<accession>A0A179F2I1</accession>
<dbReference type="EMBL" id="LSBJ02000002">
    <property type="protein sequence ID" value="OAQ59652.1"/>
    <property type="molecule type" value="Genomic_DNA"/>
</dbReference>
<reference evidence="2 3" key="1">
    <citation type="journal article" date="2016" name="PLoS Pathog.">
        <title>Biosynthesis of antibiotic leucinostatins in bio-control fungus Purpureocillium lilacinum and their inhibition on phytophthora revealed by genome mining.</title>
        <authorList>
            <person name="Wang G."/>
            <person name="Liu Z."/>
            <person name="Lin R."/>
            <person name="Li E."/>
            <person name="Mao Z."/>
            <person name="Ling J."/>
            <person name="Yang Y."/>
            <person name="Yin W.B."/>
            <person name="Xie B."/>
        </authorList>
    </citation>
    <scope>NUCLEOTIDE SEQUENCE [LARGE SCALE GENOMIC DNA]</scope>
    <source>
        <strain evidence="2">170</strain>
    </source>
</reference>
<feature type="chain" id="PRO_5008101138" evidence="1">
    <location>
        <begin position="20"/>
        <end position="414"/>
    </location>
</feature>
<dbReference type="InterPro" id="IPR015943">
    <property type="entry name" value="WD40/YVTN_repeat-like_dom_sf"/>
</dbReference>
<dbReference type="AlphaFoldDB" id="A0A179F2I1"/>
<keyword evidence="3" id="KW-1185">Reference proteome</keyword>
<dbReference type="GeneID" id="28847308"/>
<dbReference type="InterPro" id="IPR011048">
    <property type="entry name" value="Haem_d1_sf"/>
</dbReference>
<gene>
    <name evidence="2" type="ORF">VFPPC_03862</name>
</gene>
<name>A0A179F2I1_METCM</name>
<proteinExistence type="predicted"/>
<dbReference type="RefSeq" id="XP_018137645.1">
    <property type="nucleotide sequence ID" value="XM_018283314.1"/>
</dbReference>
<dbReference type="SUPFAM" id="SSF75011">
    <property type="entry name" value="3-carboxy-cis,cis-mucoante lactonizing enzyme"/>
    <property type="match status" value="1"/>
</dbReference>
<comment type="caution">
    <text evidence="2">The sequence shown here is derived from an EMBL/GenBank/DDBJ whole genome shotgun (WGS) entry which is preliminary data.</text>
</comment>
<evidence type="ECO:0000313" key="2">
    <source>
        <dbReference type="EMBL" id="OAQ59652.1"/>
    </source>
</evidence>
<dbReference type="Gene3D" id="2.130.10.10">
    <property type="entry name" value="YVTN repeat-like/Quinoprotein amine dehydrogenase"/>
    <property type="match status" value="1"/>
</dbReference>
<feature type="signal peptide" evidence="1">
    <location>
        <begin position="1"/>
        <end position="19"/>
    </location>
</feature>
<evidence type="ECO:0000256" key="1">
    <source>
        <dbReference type="SAM" id="SignalP"/>
    </source>
</evidence>
<evidence type="ECO:0000313" key="3">
    <source>
        <dbReference type="Proteomes" id="UP000078397"/>
    </source>
</evidence>
<dbReference type="KEGG" id="pchm:VFPPC_03862"/>
<sequence>MRFYEVGIVLALLVTSGHTRSVGKGCRASKQTSGSGKAAYFITNNDNNANSVIAVSIGRDGKLSGGTSTPAGGNGAVSIDGSTNATALKDGLVSQSSLSIAGNNLFTVNAGSNTVSMFAIDKADPTKLTMVGKPVAVPGEFPNTVAASSKNRLVCVGMTGAVAGISCAPFDAKNGIGKMDNLRAFDIAQSTPPVGPTNTVSQVFWSNDQSKLFATVKGDPAKNNTGFLSTFPIDGCSSGRSKAGIKLSSTEERSVVNGTAVLFGSLPVPNSQDIFATDASFGGAILSVDGNDQGSLAASQEIQGQKATCWVTISPATNSAFVTDVATPRLVEMSLTDAKILGQVDLASTGSGGMIDLRASGNFIYALSPGDNNTSTKVLVMDVTGGSKQAKLVQSFDVAPLGGGATSQGMAILE</sequence>
<dbReference type="OrthoDB" id="10006285at2759"/>
<dbReference type="STRING" id="1380566.A0A179F2I1"/>
<dbReference type="SUPFAM" id="SSF51004">
    <property type="entry name" value="C-terminal (heme d1) domain of cytochrome cd1-nitrite reductase"/>
    <property type="match status" value="1"/>
</dbReference>
<protein>
    <submittedName>
        <fullName evidence="2">3-carboxymuconate cyclase</fullName>
    </submittedName>
</protein>
<organism evidence="2 3">
    <name type="scientific">Pochonia chlamydosporia 170</name>
    <dbReference type="NCBI Taxonomy" id="1380566"/>
    <lineage>
        <taxon>Eukaryota</taxon>
        <taxon>Fungi</taxon>
        <taxon>Dikarya</taxon>
        <taxon>Ascomycota</taxon>
        <taxon>Pezizomycotina</taxon>
        <taxon>Sordariomycetes</taxon>
        <taxon>Hypocreomycetidae</taxon>
        <taxon>Hypocreales</taxon>
        <taxon>Clavicipitaceae</taxon>
        <taxon>Pochonia</taxon>
    </lineage>
</organism>
<keyword evidence="1" id="KW-0732">Signal</keyword>
<dbReference type="Proteomes" id="UP000078397">
    <property type="component" value="Unassembled WGS sequence"/>
</dbReference>